<sequence length="133" mass="14299">MRTSLIALFVLAAVCLCAAPAQASRPDVPAQPLEFKGANAKKAVMFNHKTHSAYDCNVCHHEVNGKESYAKCATAGCHEDLTGRKSPALYAVVHNRKDLKFQTCMSCHVKVAAEKPDQKKALTGCKGSLCHAS</sequence>
<feature type="binding site" description="axial binding residue" evidence="6">
    <location>
        <position position="130"/>
    </location>
    <ligand>
        <name>heme c</name>
        <dbReference type="ChEBI" id="CHEBI:61717"/>
        <label>1</label>
    </ligand>
    <ligandPart>
        <name>Fe</name>
        <dbReference type="ChEBI" id="CHEBI:18248"/>
    </ligandPart>
</feature>
<evidence type="ECO:0000256" key="1">
    <source>
        <dbReference type="ARBA" id="ARBA00022448"/>
    </source>
</evidence>
<comment type="caution">
    <text evidence="9">The sequence shown here is derived from an EMBL/GenBank/DDBJ whole genome shotgun (WGS) entry which is preliminary data.</text>
</comment>
<keyword evidence="4" id="KW-0249">Electron transport</keyword>
<feature type="binding site" description="axial binding residue" evidence="6">
    <location>
        <position position="61"/>
    </location>
    <ligand>
        <name>heme c</name>
        <dbReference type="ChEBI" id="CHEBI:61717"/>
        <label>1</label>
    </ligand>
    <ligandPart>
        <name>Fe</name>
        <dbReference type="ChEBI" id="CHEBI:18248"/>
    </ligandPart>
</feature>
<keyword evidence="2 6" id="KW-0349">Heme</keyword>
<dbReference type="InterPro" id="IPR020942">
    <property type="entry name" value="Cyt_c_III_dom"/>
</dbReference>
<feature type="binding site" description="axial binding residue" evidence="6">
    <location>
        <position position="107"/>
    </location>
    <ligand>
        <name>heme c</name>
        <dbReference type="ChEBI" id="CHEBI:61717"/>
        <label>1</label>
    </ligand>
    <ligandPart>
        <name>Fe</name>
        <dbReference type="ChEBI" id="CHEBI:18248"/>
    </ligandPart>
</feature>
<feature type="binding site" description="axial binding residue" evidence="6">
    <location>
        <position position="77"/>
    </location>
    <ligand>
        <name>heme c</name>
        <dbReference type="ChEBI" id="CHEBI:61717"/>
        <label>1</label>
    </ligand>
    <ligandPart>
        <name>Fe</name>
        <dbReference type="ChEBI" id="CHEBI:18248"/>
    </ligandPart>
</feature>
<evidence type="ECO:0000256" key="7">
    <source>
        <dbReference type="SAM" id="SignalP"/>
    </source>
</evidence>
<feature type="binding site" description="axial binding residue" evidence="6">
    <location>
        <position position="108"/>
    </location>
    <ligand>
        <name>heme c</name>
        <dbReference type="ChEBI" id="CHEBI:61717"/>
        <label>1</label>
    </ligand>
    <ligandPart>
        <name>Fe</name>
        <dbReference type="ChEBI" id="CHEBI:18248"/>
    </ligandPart>
</feature>
<dbReference type="PRINTS" id="PR00609">
    <property type="entry name" value="CYTOCHROMEC3"/>
</dbReference>
<feature type="binding site" description="axial binding residue" evidence="6">
    <location>
        <position position="104"/>
    </location>
    <ligand>
        <name>heme c</name>
        <dbReference type="ChEBI" id="CHEBI:61717"/>
        <label>1</label>
    </ligand>
    <ligandPart>
        <name>Fe</name>
        <dbReference type="ChEBI" id="CHEBI:18248"/>
    </ligandPart>
</feature>
<evidence type="ECO:0000256" key="6">
    <source>
        <dbReference type="PIRSR" id="PIRSR602322-1"/>
    </source>
</evidence>
<reference evidence="9" key="1">
    <citation type="journal article" date="2021" name="PeerJ">
        <title>Extensive microbial diversity within the chicken gut microbiome revealed by metagenomics and culture.</title>
        <authorList>
            <person name="Gilroy R."/>
            <person name="Ravi A."/>
            <person name="Getino M."/>
            <person name="Pursley I."/>
            <person name="Horton D.L."/>
            <person name="Alikhan N.F."/>
            <person name="Baker D."/>
            <person name="Gharbi K."/>
            <person name="Hall N."/>
            <person name="Watson M."/>
            <person name="Adriaenssens E.M."/>
            <person name="Foster-Nyarko E."/>
            <person name="Jarju S."/>
            <person name="Secka A."/>
            <person name="Antonio M."/>
            <person name="Oren A."/>
            <person name="Chaudhuri R.R."/>
            <person name="La Ragione R."/>
            <person name="Hildebrand F."/>
            <person name="Pallen M.J."/>
        </authorList>
    </citation>
    <scope>NUCLEOTIDE SEQUENCE</scope>
    <source>
        <strain evidence="9">ChiHecec2B26-446</strain>
    </source>
</reference>
<organism evidence="9 10">
    <name type="scientific">Candidatus Desulfovibrio intestinipullorum</name>
    <dbReference type="NCBI Taxonomy" id="2838536"/>
    <lineage>
        <taxon>Bacteria</taxon>
        <taxon>Pseudomonadati</taxon>
        <taxon>Thermodesulfobacteriota</taxon>
        <taxon>Desulfovibrionia</taxon>
        <taxon>Desulfovibrionales</taxon>
        <taxon>Desulfovibrionaceae</taxon>
        <taxon>Desulfovibrio</taxon>
    </lineage>
</organism>
<dbReference type="Proteomes" id="UP000886752">
    <property type="component" value="Unassembled WGS sequence"/>
</dbReference>
<feature type="binding site" description="axial binding residue" evidence="6">
    <location>
        <position position="125"/>
    </location>
    <ligand>
        <name>heme c</name>
        <dbReference type="ChEBI" id="CHEBI:61717"/>
        <label>1</label>
    </ligand>
    <ligandPart>
        <name>Fe</name>
        <dbReference type="ChEBI" id="CHEBI:18248"/>
    </ligandPart>
</feature>
<feature type="domain" description="Class III cytochrome C" evidence="8">
    <location>
        <begin position="29"/>
        <end position="127"/>
    </location>
</feature>
<keyword evidence="5 6" id="KW-0408">Iron</keyword>
<feature type="binding site" description="axial binding residue" evidence="6">
    <location>
        <position position="51"/>
    </location>
    <ligand>
        <name>heme c</name>
        <dbReference type="ChEBI" id="CHEBI:61717"/>
        <label>1</label>
    </ligand>
    <ligandPart>
        <name>Fe</name>
        <dbReference type="ChEBI" id="CHEBI:18248"/>
    </ligandPart>
</feature>
<feature type="binding site" description="axial binding residue" evidence="6">
    <location>
        <position position="60"/>
    </location>
    <ligand>
        <name>heme c</name>
        <dbReference type="ChEBI" id="CHEBI:61717"/>
        <label>1</label>
    </ligand>
    <ligandPart>
        <name>Fe</name>
        <dbReference type="ChEBI" id="CHEBI:18248"/>
    </ligandPart>
</feature>
<dbReference type="Gene3D" id="3.90.10.10">
    <property type="entry name" value="Cytochrome C3"/>
    <property type="match status" value="1"/>
</dbReference>
<evidence type="ECO:0000256" key="5">
    <source>
        <dbReference type="ARBA" id="ARBA00023004"/>
    </source>
</evidence>
<dbReference type="InterPro" id="IPR002322">
    <property type="entry name" value="Cyt_c_III"/>
</dbReference>
<accession>A0A9D1PYI9</accession>
<dbReference type="GO" id="GO:0020037">
    <property type="term" value="F:heme binding"/>
    <property type="evidence" value="ECO:0007669"/>
    <property type="project" value="InterPro"/>
</dbReference>
<dbReference type="CDD" id="cd08168">
    <property type="entry name" value="Cytochrom_C3"/>
    <property type="match status" value="1"/>
</dbReference>
<dbReference type="GO" id="GO:0046872">
    <property type="term" value="F:metal ion binding"/>
    <property type="evidence" value="ECO:0007669"/>
    <property type="project" value="UniProtKB-KW"/>
</dbReference>
<feature type="binding site" description="axial binding residue" evidence="6">
    <location>
        <position position="78"/>
    </location>
    <ligand>
        <name>heme c</name>
        <dbReference type="ChEBI" id="CHEBI:61717"/>
        <label>1</label>
    </ligand>
    <ligandPart>
        <name>Fe</name>
        <dbReference type="ChEBI" id="CHEBI:18248"/>
    </ligandPart>
</feature>
<feature type="chain" id="PRO_5039278747" evidence="7">
    <location>
        <begin position="24"/>
        <end position="133"/>
    </location>
</feature>
<keyword evidence="1" id="KW-0813">Transport</keyword>
<feature type="binding site" description="axial binding residue" evidence="6">
    <location>
        <position position="48"/>
    </location>
    <ligand>
        <name>heme c</name>
        <dbReference type="ChEBI" id="CHEBI:61717"/>
        <label>1</label>
    </ligand>
    <ligandPart>
        <name>Fe</name>
        <dbReference type="ChEBI" id="CHEBI:18248"/>
    </ligandPart>
</feature>
<keyword evidence="7" id="KW-0732">Signal</keyword>
<reference evidence="9" key="2">
    <citation type="submission" date="2021-04" db="EMBL/GenBank/DDBJ databases">
        <authorList>
            <person name="Gilroy R."/>
        </authorList>
    </citation>
    <scope>NUCLEOTIDE SEQUENCE</scope>
    <source>
        <strain evidence="9">ChiHecec2B26-446</strain>
    </source>
</reference>
<dbReference type="GO" id="GO:0009055">
    <property type="term" value="F:electron transfer activity"/>
    <property type="evidence" value="ECO:0007669"/>
    <property type="project" value="InterPro"/>
</dbReference>
<protein>
    <submittedName>
        <fullName evidence="9">Cytochrome c3 family protein</fullName>
    </submittedName>
</protein>
<evidence type="ECO:0000313" key="9">
    <source>
        <dbReference type="EMBL" id="HIW00962.1"/>
    </source>
</evidence>
<dbReference type="SUPFAM" id="SSF48695">
    <property type="entry name" value="Multiheme cytochromes"/>
    <property type="match status" value="1"/>
</dbReference>
<evidence type="ECO:0000259" key="8">
    <source>
        <dbReference type="Pfam" id="PF02085"/>
    </source>
</evidence>
<feature type="signal peptide" evidence="7">
    <location>
        <begin position="1"/>
        <end position="23"/>
    </location>
</feature>
<feature type="binding site" description="axial binding residue" evidence="6">
    <location>
        <position position="131"/>
    </location>
    <ligand>
        <name>heme c</name>
        <dbReference type="ChEBI" id="CHEBI:61717"/>
        <label>1</label>
    </ligand>
    <ligandPart>
        <name>Fe</name>
        <dbReference type="ChEBI" id="CHEBI:18248"/>
    </ligandPart>
</feature>
<dbReference type="AlphaFoldDB" id="A0A9D1PYI9"/>
<gene>
    <name evidence="9" type="ORF">H9894_07220</name>
</gene>
<evidence type="ECO:0000313" key="10">
    <source>
        <dbReference type="Proteomes" id="UP000886752"/>
    </source>
</evidence>
<evidence type="ECO:0000256" key="4">
    <source>
        <dbReference type="ARBA" id="ARBA00022982"/>
    </source>
</evidence>
<keyword evidence="3 6" id="KW-0479">Metal-binding</keyword>
<feature type="binding site" description="axial binding residue" evidence="6">
    <location>
        <position position="56"/>
    </location>
    <ligand>
        <name>heme c</name>
        <dbReference type="ChEBI" id="CHEBI:61717"/>
        <label>1</label>
    </ligand>
    <ligandPart>
        <name>Fe</name>
        <dbReference type="ChEBI" id="CHEBI:18248"/>
    </ligandPart>
</feature>
<dbReference type="InterPro" id="IPR036280">
    <property type="entry name" value="Multihaem_cyt_sf"/>
</dbReference>
<evidence type="ECO:0000256" key="3">
    <source>
        <dbReference type="ARBA" id="ARBA00022723"/>
    </source>
</evidence>
<proteinExistence type="predicted"/>
<dbReference type="EMBL" id="DXHV01000066">
    <property type="protein sequence ID" value="HIW00962.1"/>
    <property type="molecule type" value="Genomic_DNA"/>
</dbReference>
<name>A0A9D1PYI9_9BACT</name>
<comment type="cofactor">
    <cofactor evidence="6">
        <name>heme c</name>
        <dbReference type="ChEBI" id="CHEBI:61717"/>
    </cofactor>
    <text evidence="6">Binds 4 heme c groups covalently per monomer.</text>
</comment>
<evidence type="ECO:0000256" key="2">
    <source>
        <dbReference type="ARBA" id="ARBA00022617"/>
    </source>
</evidence>
<feature type="binding site" description="axial binding residue" evidence="6">
    <location>
        <position position="59"/>
    </location>
    <ligand>
        <name>heme c</name>
        <dbReference type="ChEBI" id="CHEBI:61717"/>
        <label>1</label>
    </ligand>
    <ligandPart>
        <name>Fe</name>
        <dbReference type="ChEBI" id="CHEBI:18248"/>
    </ligandPart>
</feature>
<dbReference type="Pfam" id="PF02085">
    <property type="entry name" value="Cytochrom_CIII"/>
    <property type="match status" value="1"/>
</dbReference>
<feature type="binding site" description="axial binding residue" evidence="6">
    <location>
        <position position="72"/>
    </location>
    <ligand>
        <name>heme c</name>
        <dbReference type="ChEBI" id="CHEBI:61717"/>
        <label>1</label>
    </ligand>
    <ligandPart>
        <name>Fe</name>
        <dbReference type="ChEBI" id="CHEBI:18248"/>
    </ligandPart>
</feature>